<feature type="region of interest" description="Disordered" evidence="8">
    <location>
        <begin position="1"/>
        <end position="106"/>
    </location>
</feature>
<protein>
    <recommendedName>
        <fullName evidence="10">AB hydrolase-1 domain-containing protein</fullName>
    </recommendedName>
</protein>
<keyword evidence="4" id="KW-0372">Hormone</keyword>
<evidence type="ECO:0000256" key="8">
    <source>
        <dbReference type="SAM" id="MobiDB-lite"/>
    </source>
</evidence>
<dbReference type="SUPFAM" id="SSF53474">
    <property type="entry name" value="alpha/beta-Hydrolases"/>
    <property type="match status" value="1"/>
</dbReference>
<evidence type="ECO:0000256" key="5">
    <source>
        <dbReference type="ARBA" id="ARBA00022729"/>
    </source>
</evidence>
<dbReference type="GO" id="GO:0080030">
    <property type="term" value="F:methyl indole-3-acetate esterase activity"/>
    <property type="evidence" value="ECO:0007669"/>
    <property type="project" value="TreeGrafter"/>
</dbReference>
<keyword evidence="7" id="KW-1015">Disulfide bond</keyword>
<dbReference type="GO" id="GO:0009696">
    <property type="term" value="P:salicylic acid metabolic process"/>
    <property type="evidence" value="ECO:0007669"/>
    <property type="project" value="TreeGrafter"/>
</dbReference>
<dbReference type="GO" id="GO:0005179">
    <property type="term" value="F:hormone activity"/>
    <property type="evidence" value="ECO:0007669"/>
    <property type="project" value="UniProtKB-KW"/>
</dbReference>
<sequence length="567" mass="62792">MGNLCSLFAPPKPVKKRRPITKRQPSVPRSASGPRNRRRSSSSSSTRDNKLEDTILFGQQNSGEAGSLPFDRSTSQRYPVSGSKKNQLPRSSSSRSRSSTDPLLQPHQFLNKRHSSELELIVYSVLVYDMGRIFSQTSLLKFSYTLHVLYTYLPCRTGVKLDDLETNHFILIHGGGFGAWCWYKTIALLEEDGFKVTAIDLAGCGINSCNINSIASLSQYVKPLTDVLEKLPTGEKVILVGHDFGGACISYAMEQFPSKISKAVFLSAAMLTNGQSTLDMFSLQAGQSDLMRKAQIFIYTNGNEHPPTAIDLDKSLLKDLLFNQSPSKDVALASVSMRSIPFAPVLEKLSLSDGNYGSVRRYYIETLEDNAIPLALQEHMINSSPPEKVYRLKDVARSVFFFLFFTVSLLLLLAAASATASSGNVTSGFGYGGCGSGDTVGECITAVVEDEEGVEAVVRRILQQQRRKLSYKALQKQPTCNGKIAGNCIGTANRRNARCTYYNRCKLTSELSKVKTIRRILQQRRFISPKPLQRQPALPWKIAGNCIKAVNEKDTTCTYYDRCQRSA</sequence>
<evidence type="ECO:0000256" key="4">
    <source>
        <dbReference type="ARBA" id="ARBA00022702"/>
    </source>
</evidence>
<dbReference type="Pfam" id="PF05498">
    <property type="entry name" value="RALF"/>
    <property type="match status" value="2"/>
</dbReference>
<proteinExistence type="inferred from homology"/>
<keyword evidence="5" id="KW-0732">Signal</keyword>
<dbReference type="InterPro" id="IPR045889">
    <property type="entry name" value="MES/HNL"/>
</dbReference>
<evidence type="ECO:0000256" key="1">
    <source>
        <dbReference type="ARBA" id="ARBA00004613"/>
    </source>
</evidence>
<dbReference type="GO" id="GO:0080032">
    <property type="term" value="F:methyl jasmonate esterase activity"/>
    <property type="evidence" value="ECO:0007669"/>
    <property type="project" value="TreeGrafter"/>
</dbReference>
<comment type="subcellular location">
    <subcellularLocation>
        <location evidence="1">Secreted</location>
    </subcellularLocation>
</comment>
<evidence type="ECO:0000256" key="2">
    <source>
        <dbReference type="ARBA" id="ARBA00009178"/>
    </source>
</evidence>
<evidence type="ECO:0000259" key="10">
    <source>
        <dbReference type="Pfam" id="PF00561"/>
    </source>
</evidence>
<dbReference type="InterPro" id="IPR008801">
    <property type="entry name" value="RALF"/>
</dbReference>
<dbReference type="AlphaFoldDB" id="A0A3P6DHG9"/>
<accession>A0A3P6DHG9</accession>
<evidence type="ECO:0000313" key="11">
    <source>
        <dbReference type="EMBL" id="VDD26526.1"/>
    </source>
</evidence>
<dbReference type="Gene3D" id="3.40.50.1820">
    <property type="entry name" value="alpha/beta hydrolase"/>
    <property type="match status" value="1"/>
</dbReference>
<gene>
    <name evidence="11" type="ORF">BOLC2T11635H</name>
</gene>
<dbReference type="Pfam" id="PF00561">
    <property type="entry name" value="Abhydrolase_1"/>
    <property type="match status" value="1"/>
</dbReference>
<dbReference type="PANTHER" id="PTHR10992:SF1055">
    <property type="entry name" value="GENOME ASSEMBLY, CHROMOSOME: A02"/>
    <property type="match status" value="1"/>
</dbReference>
<keyword evidence="9" id="KW-0472">Membrane</keyword>
<keyword evidence="9" id="KW-0812">Transmembrane</keyword>
<dbReference type="GO" id="GO:0005576">
    <property type="term" value="C:extracellular region"/>
    <property type="evidence" value="ECO:0007669"/>
    <property type="project" value="UniProtKB-SubCell"/>
</dbReference>
<name>A0A3P6DHG9_BRAOL</name>
<evidence type="ECO:0000256" key="3">
    <source>
        <dbReference type="ARBA" id="ARBA00022525"/>
    </source>
</evidence>
<dbReference type="GO" id="GO:0040008">
    <property type="term" value="P:regulation of growth"/>
    <property type="evidence" value="ECO:0007669"/>
    <property type="project" value="UniProtKB-ARBA"/>
</dbReference>
<dbReference type="GO" id="GO:0080031">
    <property type="term" value="F:methyl salicylate esterase activity"/>
    <property type="evidence" value="ECO:0007669"/>
    <property type="project" value="TreeGrafter"/>
</dbReference>
<keyword evidence="6" id="KW-0378">Hydrolase</keyword>
<evidence type="ECO:0000256" key="6">
    <source>
        <dbReference type="ARBA" id="ARBA00022801"/>
    </source>
</evidence>
<evidence type="ECO:0000256" key="9">
    <source>
        <dbReference type="SAM" id="Phobius"/>
    </source>
</evidence>
<keyword evidence="9" id="KW-1133">Transmembrane helix</keyword>
<dbReference type="GO" id="GO:0009694">
    <property type="term" value="P:jasmonic acid metabolic process"/>
    <property type="evidence" value="ECO:0007669"/>
    <property type="project" value="TreeGrafter"/>
</dbReference>
<feature type="compositionally biased region" description="Low complexity" evidence="8">
    <location>
        <begin position="90"/>
        <end position="99"/>
    </location>
</feature>
<feature type="domain" description="AB hydrolase-1" evidence="10">
    <location>
        <begin position="167"/>
        <end position="278"/>
    </location>
</feature>
<dbReference type="PANTHER" id="PTHR10992">
    <property type="entry name" value="METHYLESTERASE FAMILY MEMBER"/>
    <property type="match status" value="1"/>
</dbReference>
<dbReference type="InterPro" id="IPR029058">
    <property type="entry name" value="AB_hydrolase_fold"/>
</dbReference>
<organism evidence="11">
    <name type="scientific">Brassica oleracea</name>
    <name type="common">Wild cabbage</name>
    <dbReference type="NCBI Taxonomy" id="3712"/>
    <lineage>
        <taxon>Eukaryota</taxon>
        <taxon>Viridiplantae</taxon>
        <taxon>Streptophyta</taxon>
        <taxon>Embryophyta</taxon>
        <taxon>Tracheophyta</taxon>
        <taxon>Spermatophyta</taxon>
        <taxon>Magnoliopsida</taxon>
        <taxon>eudicotyledons</taxon>
        <taxon>Gunneridae</taxon>
        <taxon>Pentapetalae</taxon>
        <taxon>rosids</taxon>
        <taxon>malvids</taxon>
        <taxon>Brassicales</taxon>
        <taxon>Brassicaceae</taxon>
        <taxon>Brassiceae</taxon>
        <taxon>Brassica</taxon>
    </lineage>
</organism>
<reference evidence="11" key="1">
    <citation type="submission" date="2018-11" db="EMBL/GenBank/DDBJ databases">
        <authorList>
            <consortium name="Genoscope - CEA"/>
            <person name="William W."/>
        </authorList>
    </citation>
    <scope>NUCLEOTIDE SEQUENCE</scope>
</reference>
<dbReference type="FunFam" id="3.40.50.1820:FF:000025">
    <property type="entry name" value="putative methylesterase 11, chloroplastic"/>
    <property type="match status" value="1"/>
</dbReference>
<evidence type="ECO:0000256" key="7">
    <source>
        <dbReference type="ARBA" id="ARBA00023157"/>
    </source>
</evidence>
<keyword evidence="3" id="KW-0964">Secreted</keyword>
<dbReference type="EMBL" id="LR031874">
    <property type="protein sequence ID" value="VDD26526.1"/>
    <property type="molecule type" value="Genomic_DNA"/>
</dbReference>
<dbReference type="InterPro" id="IPR000073">
    <property type="entry name" value="AB_hydrolase_1"/>
</dbReference>
<feature type="compositionally biased region" description="Polar residues" evidence="8">
    <location>
        <begin position="72"/>
        <end position="89"/>
    </location>
</feature>
<comment type="similarity">
    <text evidence="2">Belongs to the plant rapid alkalinization factor (RALF) family.</text>
</comment>
<feature type="transmembrane region" description="Helical" evidence="9">
    <location>
        <begin position="398"/>
        <end position="418"/>
    </location>
</feature>